<evidence type="ECO:0000256" key="9">
    <source>
        <dbReference type="ARBA" id="ARBA00022729"/>
    </source>
</evidence>
<keyword evidence="9 14" id="KW-0732">Signal</keyword>
<dbReference type="FunFam" id="2.60.40.4100:FF:000002">
    <property type="entry name" value="Zona pellucida sperm-binding protein 3"/>
    <property type="match status" value="1"/>
</dbReference>
<dbReference type="GO" id="GO:0035805">
    <property type="term" value="C:egg coat"/>
    <property type="evidence" value="ECO:0007669"/>
    <property type="project" value="UniProtKB-SubCell"/>
</dbReference>
<comment type="subcellular location">
    <subcellularLocation>
        <location evidence="1">Secreted</location>
        <location evidence="1">Extracellular space</location>
        <location evidence="1">Extracellular matrix</location>
    </subcellularLocation>
    <subcellularLocation>
        <location evidence="14">Zona pellucida</location>
    </subcellularLocation>
    <subcellularLocation>
        <location evidence="14">Cell membrane</location>
        <topology evidence="14">Single-pass type I membrane protein</topology>
    </subcellularLocation>
</comment>
<protein>
    <recommendedName>
        <fullName evidence="3 14">Zona pellucida sperm-binding protein 3</fullName>
    </recommendedName>
</protein>
<keyword evidence="7 14" id="KW-0165">Cleavage on pair of basic residues</keyword>
<feature type="domain" description="ZP" evidence="16">
    <location>
        <begin position="135"/>
        <end position="383"/>
    </location>
</feature>
<dbReference type="AlphaFoldDB" id="A0A3B4H770"/>
<evidence type="ECO:0000259" key="16">
    <source>
        <dbReference type="PROSITE" id="PS51034"/>
    </source>
</evidence>
<keyword evidence="11" id="KW-0472">Membrane</keyword>
<evidence type="ECO:0000256" key="5">
    <source>
        <dbReference type="ARBA" id="ARBA00022525"/>
    </source>
</evidence>
<dbReference type="InterPro" id="IPR055356">
    <property type="entry name" value="ZP-N"/>
</dbReference>
<dbReference type="GO" id="GO:0005886">
    <property type="term" value="C:plasma membrane"/>
    <property type="evidence" value="ECO:0007669"/>
    <property type="project" value="UniProtKB-SubCell"/>
</dbReference>
<reference evidence="17" key="1">
    <citation type="submission" date="2023-09" db="UniProtKB">
        <authorList>
            <consortium name="Ensembl"/>
        </authorList>
    </citation>
    <scope>IDENTIFICATION</scope>
</reference>
<feature type="compositionally biased region" description="Low complexity" evidence="15">
    <location>
        <begin position="81"/>
        <end position="93"/>
    </location>
</feature>
<keyword evidence="12 14" id="KW-1015">Disulfide bond</keyword>
<dbReference type="Pfam" id="PF00100">
    <property type="entry name" value="Zona_pellucida"/>
    <property type="match status" value="1"/>
</dbReference>
<dbReference type="Pfam" id="PF23344">
    <property type="entry name" value="ZP-N"/>
    <property type="match status" value="1"/>
</dbReference>
<feature type="region of interest" description="Disordered" evidence="15">
    <location>
        <begin position="65"/>
        <end position="93"/>
    </location>
</feature>
<dbReference type="PROSITE" id="PS00682">
    <property type="entry name" value="ZP_1"/>
    <property type="match status" value="1"/>
</dbReference>
<dbReference type="SMART" id="SM00241">
    <property type="entry name" value="ZP"/>
    <property type="match status" value="1"/>
</dbReference>
<organism evidence="17">
    <name type="scientific">Pundamilia nyererei</name>
    <dbReference type="NCBI Taxonomy" id="303518"/>
    <lineage>
        <taxon>Eukaryota</taxon>
        <taxon>Metazoa</taxon>
        <taxon>Chordata</taxon>
        <taxon>Craniata</taxon>
        <taxon>Vertebrata</taxon>
        <taxon>Euteleostomi</taxon>
        <taxon>Actinopterygii</taxon>
        <taxon>Neopterygii</taxon>
        <taxon>Teleostei</taxon>
        <taxon>Neoteleostei</taxon>
        <taxon>Acanthomorphata</taxon>
        <taxon>Ovalentaria</taxon>
        <taxon>Cichlomorphae</taxon>
        <taxon>Cichliformes</taxon>
        <taxon>Cichlidae</taxon>
        <taxon>African cichlids</taxon>
        <taxon>Pseudocrenilabrinae</taxon>
        <taxon>Haplochromini</taxon>
        <taxon>Pundamilia</taxon>
    </lineage>
</organism>
<evidence type="ECO:0000256" key="13">
    <source>
        <dbReference type="ARBA" id="ARBA00023180"/>
    </source>
</evidence>
<dbReference type="Ensembl" id="ENSPNYT00000032446.1">
    <property type="protein sequence ID" value="ENSPNYP00000031687.1"/>
    <property type="gene ID" value="ENSPNYG00000023904.1"/>
</dbReference>
<keyword evidence="4 14" id="KW-1003">Cell membrane</keyword>
<evidence type="ECO:0000256" key="6">
    <source>
        <dbReference type="ARBA" id="ARBA00022530"/>
    </source>
</evidence>
<evidence type="ECO:0000256" key="4">
    <source>
        <dbReference type="ARBA" id="ARBA00022475"/>
    </source>
</evidence>
<keyword evidence="5 14" id="KW-0964">Secreted</keyword>
<keyword evidence="13" id="KW-0325">Glycoprotein</keyword>
<dbReference type="FunFam" id="2.60.40.3210:FF:000001">
    <property type="entry name" value="Zona pellucida sperm-binding protein 3"/>
    <property type="match status" value="1"/>
</dbReference>
<comment type="PTM">
    <text evidence="14">Proteolytically cleaved before the transmembrane segment to yield the secreted ectodomain incorporated in the zona pellucida.</text>
</comment>
<sequence>MVTACTSAGAHSRNDSFNWAEQLQPVLGFLHLQLVAFSFVLAWVRLSDARFHSLNVPTHLGIKAQRPAEADAPGEPDRVHSSQSAQQAAKLQSKQNQQALEPLSWKFPEDPVDPVNKPFKFELKQPVAAYRVAVRCGESKIFVEVSRDLLGLGKLIKPEEISLGGCSATDTDDSSHVLVFESELHSCGSKLVLTENSFIYAFALAYNPKVFGRSGITRSQSAVIRLECHYQRQHSASSDPEHPAWMSSEATRRAQTQQHFSLKLMTDDWKFERTSTRYALVDVIHMEAAVLVQTPTPLRVLVDSCVATTKSDFTSGRREALINDGCLGGQHTISRFMPRSQPDKLRGLISFKQIYISCLLKAVSASAPVTIENKACSFYEGMWMAVDGKNEFCTCCESTCGMRKIRALSDNATGNACQQERAQCFISHA</sequence>
<dbReference type="PANTHER" id="PTHR11576">
    <property type="entry name" value="ZONA PELLUCIDA SPERM-BINDING PROTEIN 3"/>
    <property type="match status" value="1"/>
</dbReference>
<evidence type="ECO:0000256" key="3">
    <source>
        <dbReference type="ARBA" id="ARBA00017980"/>
    </source>
</evidence>
<dbReference type="GO" id="GO:0032190">
    <property type="term" value="F:acrosin binding"/>
    <property type="evidence" value="ECO:0007669"/>
    <property type="project" value="TreeGrafter"/>
</dbReference>
<dbReference type="InterPro" id="IPR055355">
    <property type="entry name" value="ZP-C"/>
</dbReference>
<proteinExistence type="inferred from homology"/>
<evidence type="ECO:0000256" key="11">
    <source>
        <dbReference type="ARBA" id="ARBA00023136"/>
    </source>
</evidence>
<evidence type="ECO:0000256" key="15">
    <source>
        <dbReference type="SAM" id="MobiDB-lite"/>
    </source>
</evidence>
<evidence type="ECO:0000256" key="8">
    <source>
        <dbReference type="ARBA" id="ARBA00022692"/>
    </source>
</evidence>
<dbReference type="PROSITE" id="PS51034">
    <property type="entry name" value="ZP_2"/>
    <property type="match status" value="1"/>
</dbReference>
<dbReference type="Gene3D" id="2.60.40.4100">
    <property type="entry name" value="Zona pellucida, ZP-C domain"/>
    <property type="match status" value="1"/>
</dbReference>
<dbReference type="PANTHER" id="PTHR11576:SF2">
    <property type="entry name" value="ZONA PELLUCIDA SPERM-BINDING PROTEIN 3"/>
    <property type="match status" value="1"/>
</dbReference>
<keyword evidence="8" id="KW-0812">Transmembrane</keyword>
<comment type="similarity">
    <text evidence="2 14">Belongs to the ZP domain family. ZPC subfamily.</text>
</comment>
<name>A0A3B4H770_9CICH</name>
<evidence type="ECO:0000256" key="10">
    <source>
        <dbReference type="ARBA" id="ARBA00022989"/>
    </source>
</evidence>
<evidence type="ECO:0000256" key="7">
    <source>
        <dbReference type="ARBA" id="ARBA00022685"/>
    </source>
</evidence>
<dbReference type="GO" id="GO:0035804">
    <property type="term" value="F:structural constituent of egg coat"/>
    <property type="evidence" value="ECO:0007669"/>
    <property type="project" value="UniProtKB-UniRule"/>
</dbReference>
<keyword evidence="6 14" id="KW-0272">Extracellular matrix</keyword>
<dbReference type="InterPro" id="IPR042235">
    <property type="entry name" value="ZP-C_dom"/>
</dbReference>
<dbReference type="InterPro" id="IPR017977">
    <property type="entry name" value="ZP_dom_CS"/>
</dbReference>
<evidence type="ECO:0000313" key="17">
    <source>
        <dbReference type="Ensembl" id="ENSPNYP00000031687.1"/>
    </source>
</evidence>
<evidence type="ECO:0000256" key="14">
    <source>
        <dbReference type="RuleBase" id="RU367066"/>
    </source>
</evidence>
<evidence type="ECO:0000256" key="2">
    <source>
        <dbReference type="ARBA" id="ARBA00006735"/>
    </source>
</evidence>
<keyword evidence="10" id="KW-1133">Transmembrane helix</keyword>
<dbReference type="GO" id="GO:2000344">
    <property type="term" value="P:positive regulation of acrosome reaction"/>
    <property type="evidence" value="ECO:0007669"/>
    <property type="project" value="UniProtKB-UniRule"/>
</dbReference>
<dbReference type="Gene3D" id="2.60.40.3210">
    <property type="entry name" value="Zona pellucida, ZP-N domain"/>
    <property type="match status" value="1"/>
</dbReference>
<comment type="function">
    <text evidence="14">Component of the zona pellucida, an extracellular matrix surrounding oocytes which mediates sperm binding, induction of the acrosome reaction and prevents post-fertilization polyspermy. The zona pellucida is composed of 3 to 4 glycoproteins, ZP1, ZP2, ZP3, and ZP4. ZP3 is essential for sperm binding and zona matrix formation.</text>
</comment>
<evidence type="ECO:0000256" key="12">
    <source>
        <dbReference type="ARBA" id="ARBA00023157"/>
    </source>
</evidence>
<evidence type="ECO:0000256" key="1">
    <source>
        <dbReference type="ARBA" id="ARBA00004498"/>
    </source>
</evidence>
<dbReference type="GeneTree" id="ENSGT01030000234567"/>
<dbReference type="GO" id="GO:0035803">
    <property type="term" value="P:egg coat formation"/>
    <property type="evidence" value="ECO:0007669"/>
    <property type="project" value="UniProtKB-UniRule"/>
</dbReference>
<dbReference type="GO" id="GO:0007339">
    <property type="term" value="P:binding of sperm to zona pellucida"/>
    <property type="evidence" value="ECO:0007669"/>
    <property type="project" value="UniProtKB-UniRule"/>
</dbReference>
<dbReference type="InterPro" id="IPR001507">
    <property type="entry name" value="ZP_dom"/>
</dbReference>
<comment type="domain">
    <text evidence="14">The ZP domain is involved in the polymerization of the ZP proteins to form the zona pellucida.</text>
</comment>
<accession>A0A3B4H770</accession>